<dbReference type="PANTHER" id="PTHR35293:SF10">
    <property type="entry name" value="EGG CELL-SECRETED PROTEIN 1.2-RELATED"/>
    <property type="match status" value="1"/>
</dbReference>
<dbReference type="GO" id="GO:0009567">
    <property type="term" value="P:double fertilization forming a zygote and endosperm"/>
    <property type="evidence" value="ECO:0007669"/>
    <property type="project" value="InterPro"/>
</dbReference>
<dbReference type="PANTHER" id="PTHR35293">
    <property type="entry name" value="EGG CELL-SECRETED PROTEIN 1.5"/>
    <property type="match status" value="1"/>
</dbReference>
<evidence type="ECO:0000256" key="9">
    <source>
        <dbReference type="SAM" id="SignalP"/>
    </source>
</evidence>
<evidence type="ECO:0000313" key="12">
    <source>
        <dbReference type="Proteomes" id="UP000026962"/>
    </source>
</evidence>
<keyword evidence="4 9" id="KW-0732">Signal</keyword>
<dbReference type="EnsemblPlants" id="OPUNC03G13380.1">
    <property type="protein sequence ID" value="OPUNC03G13380.1"/>
    <property type="gene ID" value="OPUNC03G13380"/>
</dbReference>
<evidence type="ECO:0000313" key="11">
    <source>
        <dbReference type="EnsemblPlants" id="OPUNC03G13380.1"/>
    </source>
</evidence>
<name>A0A0E0KCI3_ORYPU</name>
<organism evidence="11">
    <name type="scientific">Oryza punctata</name>
    <name type="common">Red rice</name>
    <dbReference type="NCBI Taxonomy" id="4537"/>
    <lineage>
        <taxon>Eukaryota</taxon>
        <taxon>Viridiplantae</taxon>
        <taxon>Streptophyta</taxon>
        <taxon>Embryophyta</taxon>
        <taxon>Tracheophyta</taxon>
        <taxon>Spermatophyta</taxon>
        <taxon>Magnoliopsida</taxon>
        <taxon>Liliopsida</taxon>
        <taxon>Poales</taxon>
        <taxon>Poaceae</taxon>
        <taxon>BOP clade</taxon>
        <taxon>Oryzoideae</taxon>
        <taxon>Oryzeae</taxon>
        <taxon>Oryzinae</taxon>
        <taxon>Oryza</taxon>
    </lineage>
</organism>
<dbReference type="Gramene" id="OPUNC03G13380.1">
    <property type="protein sequence ID" value="OPUNC03G13380.1"/>
    <property type="gene ID" value="OPUNC03G13380"/>
</dbReference>
<keyword evidence="12" id="KW-1185">Reference proteome</keyword>
<evidence type="ECO:0000256" key="2">
    <source>
        <dbReference type="ARBA" id="ARBA00004613"/>
    </source>
</evidence>
<evidence type="ECO:0000256" key="7">
    <source>
        <dbReference type="ARBA" id="ARBA00034457"/>
    </source>
</evidence>
<keyword evidence="5" id="KW-0278">Fertilization</keyword>
<comment type="subcellular location">
    <subcellularLocation>
        <location evidence="1">Cytoplasmic vesicle</location>
    </subcellularLocation>
    <subcellularLocation>
        <location evidence="2">Secreted</location>
    </subcellularLocation>
</comment>
<dbReference type="GO" id="GO:0080155">
    <property type="term" value="P:regulation of double fertilization forming a zygote and endosperm"/>
    <property type="evidence" value="ECO:0007669"/>
    <property type="project" value="UniProtKB-ARBA"/>
</dbReference>
<keyword evidence="3" id="KW-0964">Secreted</keyword>
<feature type="chain" id="PRO_5002364899" description="Prolamin-like domain-containing protein" evidence="9">
    <location>
        <begin position="22"/>
        <end position="160"/>
    </location>
</feature>
<dbReference type="GO" id="GO:0031410">
    <property type="term" value="C:cytoplasmic vesicle"/>
    <property type="evidence" value="ECO:0007669"/>
    <property type="project" value="UniProtKB-SubCell"/>
</dbReference>
<dbReference type="Proteomes" id="UP000026962">
    <property type="component" value="Chromosome 3"/>
</dbReference>
<dbReference type="eggNOG" id="ENOG502S3PF">
    <property type="taxonomic scope" value="Eukaryota"/>
</dbReference>
<dbReference type="GO" id="GO:0005576">
    <property type="term" value="C:extracellular region"/>
    <property type="evidence" value="ECO:0007669"/>
    <property type="project" value="UniProtKB-SubCell"/>
</dbReference>
<accession>A0A0E0KCI3</accession>
<evidence type="ECO:0000256" key="6">
    <source>
        <dbReference type="ARBA" id="ARBA00023329"/>
    </source>
</evidence>
<evidence type="ECO:0000256" key="8">
    <source>
        <dbReference type="ARBA" id="ARBA00034484"/>
    </source>
</evidence>
<evidence type="ECO:0000256" key="3">
    <source>
        <dbReference type="ARBA" id="ARBA00022525"/>
    </source>
</evidence>
<comment type="function">
    <text evidence="7">Involved in the regulation of gamete interactions during the double fertilization and to prevent multiple-pollen tube attraction; mediates the redistribution of the gamete fusogen HAP2/GCS1 to the cell surface after secretion upon sperm arrival.</text>
</comment>
<dbReference type="Pfam" id="PF05617">
    <property type="entry name" value="Prolamin_like"/>
    <property type="match status" value="1"/>
</dbReference>
<protein>
    <recommendedName>
        <fullName evidence="10">Prolamin-like domain-containing protein</fullName>
    </recommendedName>
</protein>
<reference evidence="11" key="2">
    <citation type="submission" date="2018-05" db="EMBL/GenBank/DDBJ databases">
        <title>OpunRS2 (Oryza punctata Reference Sequence Version 2).</title>
        <authorList>
            <person name="Zhang J."/>
            <person name="Kudrna D."/>
            <person name="Lee S."/>
            <person name="Talag J."/>
            <person name="Welchert J."/>
            <person name="Wing R.A."/>
        </authorList>
    </citation>
    <scope>NUCLEOTIDE SEQUENCE [LARGE SCALE GENOMIC DNA]</scope>
</reference>
<proteinExistence type="inferred from homology"/>
<comment type="similarity">
    <text evidence="8">Belongs to the plant egg cell-secreted peptide family.</text>
</comment>
<evidence type="ECO:0000256" key="1">
    <source>
        <dbReference type="ARBA" id="ARBA00004541"/>
    </source>
</evidence>
<feature type="domain" description="Prolamin-like" evidence="10">
    <location>
        <begin position="52"/>
        <end position="118"/>
    </location>
</feature>
<evidence type="ECO:0000256" key="4">
    <source>
        <dbReference type="ARBA" id="ARBA00022729"/>
    </source>
</evidence>
<dbReference type="GO" id="GO:2000008">
    <property type="term" value="P:regulation of protein localization to cell surface"/>
    <property type="evidence" value="ECO:0007669"/>
    <property type="project" value="UniProtKB-ARBA"/>
</dbReference>
<sequence>MACSGHLLPVLLSLLLAGAGAGTAAAVAAGAPPGFGLAQRLADGVGPQQQQQCWEVLMEIKSCTGEIILFFINGEAYLGPGCCRAIRVIEQSCWATDAMLSVIGFTPEEGDMLKGYCDAGDEHKPSPPPASPAVGYVAVGENAAAASAPAGRKNLALQHR</sequence>
<dbReference type="InterPro" id="IPR008502">
    <property type="entry name" value="Prolamin-like"/>
</dbReference>
<dbReference type="HOGENOM" id="CLU_128969_1_0_1"/>
<feature type="signal peptide" evidence="9">
    <location>
        <begin position="1"/>
        <end position="21"/>
    </location>
</feature>
<evidence type="ECO:0000256" key="5">
    <source>
        <dbReference type="ARBA" id="ARBA00023279"/>
    </source>
</evidence>
<dbReference type="STRING" id="4537.A0A0E0KCI3"/>
<dbReference type="OMA" id="IERRCWA"/>
<dbReference type="AlphaFoldDB" id="A0A0E0KCI3"/>
<keyword evidence="6" id="KW-0968">Cytoplasmic vesicle</keyword>
<dbReference type="InterPro" id="IPR044711">
    <property type="entry name" value="EC11-15"/>
</dbReference>
<reference evidence="11" key="1">
    <citation type="submission" date="2015-04" db="UniProtKB">
        <authorList>
            <consortium name="EnsemblPlants"/>
        </authorList>
    </citation>
    <scope>IDENTIFICATION</scope>
</reference>
<evidence type="ECO:0000259" key="10">
    <source>
        <dbReference type="Pfam" id="PF05617"/>
    </source>
</evidence>